<dbReference type="GO" id="GO:0050661">
    <property type="term" value="F:NADP binding"/>
    <property type="evidence" value="ECO:0007669"/>
    <property type="project" value="InterPro"/>
</dbReference>
<accession>A0A4Y9XUL5</accession>
<comment type="cofactor">
    <cofactor evidence="1">
        <name>FMN</name>
        <dbReference type="ChEBI" id="CHEBI:58210"/>
    </cofactor>
</comment>
<dbReference type="SUPFAM" id="SSF51395">
    <property type="entry name" value="FMN-linked oxidoreductases"/>
    <property type="match status" value="1"/>
</dbReference>
<evidence type="ECO:0000256" key="3">
    <source>
        <dbReference type="ARBA" id="ARBA00022643"/>
    </source>
</evidence>
<evidence type="ECO:0000313" key="9">
    <source>
        <dbReference type="Proteomes" id="UP000298327"/>
    </source>
</evidence>
<evidence type="ECO:0000256" key="5">
    <source>
        <dbReference type="ARBA" id="ARBA00023002"/>
    </source>
</evidence>
<dbReference type="PANTHER" id="PTHR43303:SF4">
    <property type="entry name" value="NADPH DEHYDROGENASE C23G7.10C-RELATED"/>
    <property type="match status" value="1"/>
</dbReference>
<dbReference type="Pfam" id="PF00724">
    <property type="entry name" value="Oxidored_FMN"/>
    <property type="match status" value="1"/>
</dbReference>
<keyword evidence="3" id="KW-0288">FMN</keyword>
<keyword evidence="9" id="KW-1185">Reference proteome</keyword>
<feature type="domain" description="NADH:flavin oxidoreductase/NADH oxidase N-terminal" evidence="7">
    <location>
        <begin position="41"/>
        <end position="145"/>
    </location>
</feature>
<dbReference type="STRING" id="205917.A0A4Y9XUL5"/>
<dbReference type="AlphaFoldDB" id="A0A4Y9XUL5"/>
<feature type="region of interest" description="Disordered" evidence="6">
    <location>
        <begin position="1"/>
        <end position="35"/>
    </location>
</feature>
<dbReference type="InterPro" id="IPR044152">
    <property type="entry name" value="YqjM-like"/>
</dbReference>
<evidence type="ECO:0000313" key="8">
    <source>
        <dbReference type="EMBL" id="TFY53448.1"/>
    </source>
</evidence>
<dbReference type="GO" id="GO:0010181">
    <property type="term" value="F:FMN binding"/>
    <property type="evidence" value="ECO:0007669"/>
    <property type="project" value="InterPro"/>
</dbReference>
<protein>
    <recommendedName>
        <fullName evidence="7">NADH:flavin oxidoreductase/NADH oxidase N-terminal domain-containing protein</fullName>
    </recommendedName>
</protein>
<feature type="non-terminal residue" evidence="8">
    <location>
        <position position="155"/>
    </location>
</feature>
<keyword evidence="2" id="KW-0285">Flavoprotein</keyword>
<keyword evidence="5" id="KW-0560">Oxidoreductase</keyword>
<dbReference type="PANTHER" id="PTHR43303">
    <property type="entry name" value="NADPH DEHYDROGENASE C23G7.10C-RELATED"/>
    <property type="match status" value="1"/>
</dbReference>
<gene>
    <name evidence="8" type="ORF">EVG20_g10109</name>
</gene>
<dbReference type="EMBL" id="SEOQ01001150">
    <property type="protein sequence ID" value="TFY53448.1"/>
    <property type="molecule type" value="Genomic_DNA"/>
</dbReference>
<name>A0A4Y9XUL5_9AGAM</name>
<dbReference type="OrthoDB" id="72788at2759"/>
<proteinExistence type="predicted"/>
<reference evidence="8 9" key="1">
    <citation type="submission" date="2019-02" db="EMBL/GenBank/DDBJ databases">
        <title>Genome sequencing of the rare red list fungi Dentipellis fragilis.</title>
        <authorList>
            <person name="Buettner E."/>
            <person name="Kellner H."/>
        </authorList>
    </citation>
    <scope>NUCLEOTIDE SEQUENCE [LARGE SCALE GENOMIC DNA]</scope>
    <source>
        <strain evidence="8 9">DSM 105465</strain>
    </source>
</reference>
<evidence type="ECO:0000259" key="7">
    <source>
        <dbReference type="Pfam" id="PF00724"/>
    </source>
</evidence>
<sequence>MASQSQFLTNRPAQNTSYFIPAQTPPAGTAVDPDNSNLPTLFKPIKIRGLELHNRIIVSPLCQYSTENGLFGPWQFAHLGGILTRGPGLTFTEATAVLPEGRISPEDVGLWNDEQEEPFRKFIEFAHAQGQRVAVQLAHAGRKASTVAPWLGGRQ</sequence>
<evidence type="ECO:0000256" key="2">
    <source>
        <dbReference type="ARBA" id="ARBA00022630"/>
    </source>
</evidence>
<dbReference type="Gene3D" id="3.20.20.70">
    <property type="entry name" value="Aldolase class I"/>
    <property type="match status" value="1"/>
</dbReference>
<organism evidence="8 9">
    <name type="scientific">Dentipellis fragilis</name>
    <dbReference type="NCBI Taxonomy" id="205917"/>
    <lineage>
        <taxon>Eukaryota</taxon>
        <taxon>Fungi</taxon>
        <taxon>Dikarya</taxon>
        <taxon>Basidiomycota</taxon>
        <taxon>Agaricomycotina</taxon>
        <taxon>Agaricomycetes</taxon>
        <taxon>Russulales</taxon>
        <taxon>Hericiaceae</taxon>
        <taxon>Dentipellis</taxon>
    </lineage>
</organism>
<evidence type="ECO:0000256" key="1">
    <source>
        <dbReference type="ARBA" id="ARBA00001917"/>
    </source>
</evidence>
<dbReference type="InterPro" id="IPR013785">
    <property type="entry name" value="Aldolase_TIM"/>
</dbReference>
<evidence type="ECO:0000256" key="4">
    <source>
        <dbReference type="ARBA" id="ARBA00022857"/>
    </source>
</evidence>
<dbReference type="InterPro" id="IPR001155">
    <property type="entry name" value="OxRdtase_FMN_N"/>
</dbReference>
<dbReference type="Proteomes" id="UP000298327">
    <property type="component" value="Unassembled WGS sequence"/>
</dbReference>
<dbReference type="GO" id="GO:0003959">
    <property type="term" value="F:NADPH dehydrogenase activity"/>
    <property type="evidence" value="ECO:0007669"/>
    <property type="project" value="InterPro"/>
</dbReference>
<evidence type="ECO:0000256" key="6">
    <source>
        <dbReference type="SAM" id="MobiDB-lite"/>
    </source>
</evidence>
<comment type="caution">
    <text evidence="8">The sequence shown here is derived from an EMBL/GenBank/DDBJ whole genome shotgun (WGS) entry which is preliminary data.</text>
</comment>
<feature type="compositionally biased region" description="Polar residues" evidence="6">
    <location>
        <begin position="1"/>
        <end position="18"/>
    </location>
</feature>
<keyword evidence="4" id="KW-0521">NADP</keyword>